<dbReference type="Pfam" id="PF09832">
    <property type="entry name" value="DUF2059"/>
    <property type="match status" value="1"/>
</dbReference>
<name>A0A0N7LS28_9RHOB</name>
<dbReference type="Proteomes" id="UP000054823">
    <property type="component" value="Unassembled WGS sequence"/>
</dbReference>
<feature type="domain" description="DUF2059" evidence="2">
    <location>
        <begin position="93"/>
        <end position="149"/>
    </location>
</feature>
<feature type="signal peptide" evidence="1">
    <location>
        <begin position="1"/>
        <end position="28"/>
    </location>
</feature>
<feature type="chain" id="PRO_5006015552" description="DUF2059 domain-containing protein" evidence="1">
    <location>
        <begin position="29"/>
        <end position="165"/>
    </location>
</feature>
<evidence type="ECO:0000313" key="4">
    <source>
        <dbReference type="Proteomes" id="UP000054823"/>
    </source>
</evidence>
<dbReference type="AlphaFoldDB" id="A0A0N7LS28"/>
<evidence type="ECO:0000256" key="1">
    <source>
        <dbReference type="SAM" id="SignalP"/>
    </source>
</evidence>
<evidence type="ECO:0000259" key="2">
    <source>
        <dbReference type="Pfam" id="PF09832"/>
    </source>
</evidence>
<accession>A0A0N7LS28</accession>
<organism evidence="3 4">
    <name type="scientific">Shimia marina</name>
    <dbReference type="NCBI Taxonomy" id="321267"/>
    <lineage>
        <taxon>Bacteria</taxon>
        <taxon>Pseudomonadati</taxon>
        <taxon>Pseudomonadota</taxon>
        <taxon>Alphaproteobacteria</taxon>
        <taxon>Rhodobacterales</taxon>
        <taxon>Roseobacteraceae</taxon>
    </lineage>
</organism>
<evidence type="ECO:0000313" key="3">
    <source>
        <dbReference type="EMBL" id="CUH52460.1"/>
    </source>
</evidence>
<reference evidence="3 4" key="1">
    <citation type="submission" date="2015-09" db="EMBL/GenBank/DDBJ databases">
        <authorList>
            <consortium name="Swine Surveillance"/>
        </authorList>
    </citation>
    <scope>NUCLEOTIDE SEQUENCE [LARGE SCALE GENOMIC DNA]</scope>
    <source>
        <strain evidence="3 4">CECT 7688</strain>
    </source>
</reference>
<dbReference type="STRING" id="321267.SHM7688_01906"/>
<keyword evidence="1" id="KW-0732">Signal</keyword>
<sequence>MYLKDSLLKNISRILALCLPLFATSVQAQSAADLSQAYTQMPEVQQMMDDMFSKDSMISQMKLSMPPSIELTEQQWNDLGALMSGEMQGFKPKLEVLMQDTMATSFSEDELQALIAFYSSEHGASIMTKMPLMMQSVMTNMGSDLQAMQQRVTPQIVEIISSSGE</sequence>
<proteinExistence type="predicted"/>
<keyword evidence="4" id="KW-1185">Reference proteome</keyword>
<gene>
    <name evidence="3" type="ORF">SHM7688_01906</name>
</gene>
<dbReference type="EMBL" id="CYPW01000017">
    <property type="protein sequence ID" value="CUH52460.1"/>
    <property type="molecule type" value="Genomic_DNA"/>
</dbReference>
<dbReference type="InterPro" id="IPR018637">
    <property type="entry name" value="DUF2059"/>
</dbReference>
<protein>
    <recommendedName>
        <fullName evidence="2">DUF2059 domain-containing protein</fullName>
    </recommendedName>
</protein>